<dbReference type="PANTHER" id="PTHR46401">
    <property type="entry name" value="GLYCOSYLTRANSFERASE WBBK-RELATED"/>
    <property type="match status" value="1"/>
</dbReference>
<dbReference type="Gene3D" id="3.40.50.2000">
    <property type="entry name" value="Glycogen Phosphorylase B"/>
    <property type="match status" value="4"/>
</dbReference>
<evidence type="ECO:0000259" key="3">
    <source>
        <dbReference type="Pfam" id="PF13439"/>
    </source>
</evidence>
<feature type="domain" description="Glycosyltransferase subfamily 4-like N-terminal" evidence="3">
    <location>
        <begin position="18"/>
        <end position="201"/>
    </location>
</feature>
<dbReference type="Pfam" id="PF00534">
    <property type="entry name" value="Glycos_transf_1"/>
    <property type="match status" value="2"/>
</dbReference>
<evidence type="ECO:0000256" key="1">
    <source>
        <dbReference type="ARBA" id="ARBA00022679"/>
    </source>
</evidence>
<organism evidence="4 5">
    <name type="scientific">Lysobacter firmicutimachus</name>
    <dbReference type="NCBI Taxonomy" id="1792846"/>
    <lineage>
        <taxon>Bacteria</taxon>
        <taxon>Pseudomonadati</taxon>
        <taxon>Pseudomonadota</taxon>
        <taxon>Gammaproteobacteria</taxon>
        <taxon>Lysobacterales</taxon>
        <taxon>Lysobacteraceae</taxon>
        <taxon>Lysobacter</taxon>
    </lineage>
</organism>
<proteinExistence type="predicted"/>
<reference evidence="4 5" key="1">
    <citation type="submission" date="2024-02" db="EMBL/GenBank/DDBJ databases">
        <title>Lysobacter Genome Sequencing and Mining.</title>
        <authorList>
            <person name="Bierman J."/>
            <person name="Walker M.C."/>
        </authorList>
    </citation>
    <scope>NUCLEOTIDE SEQUENCE [LARGE SCALE GENOMIC DNA]</scope>
    <source>
        <strain evidence="4 5">PB6250</strain>
    </source>
</reference>
<dbReference type="InterPro" id="IPR001296">
    <property type="entry name" value="Glyco_trans_1"/>
</dbReference>
<dbReference type="RefSeq" id="WP_336131176.1">
    <property type="nucleotide sequence ID" value="NZ_JBANDL010000002.1"/>
</dbReference>
<feature type="domain" description="Glycosyl transferase family 1" evidence="2">
    <location>
        <begin position="222"/>
        <end position="376"/>
    </location>
</feature>
<keyword evidence="5" id="KW-1185">Reference proteome</keyword>
<feature type="domain" description="Glycosyl transferase family 1" evidence="2">
    <location>
        <begin position="649"/>
        <end position="787"/>
    </location>
</feature>
<dbReference type="SUPFAM" id="SSF53756">
    <property type="entry name" value="UDP-Glycosyltransferase/glycogen phosphorylase"/>
    <property type="match status" value="2"/>
</dbReference>
<dbReference type="CDD" id="cd03809">
    <property type="entry name" value="GT4_MtfB-like"/>
    <property type="match status" value="2"/>
</dbReference>
<gene>
    <name evidence="4" type="ORF">V2J18_04640</name>
</gene>
<dbReference type="Proteomes" id="UP001387215">
    <property type="component" value="Unassembled WGS sequence"/>
</dbReference>
<dbReference type="PANTHER" id="PTHR46401:SF2">
    <property type="entry name" value="GLYCOSYLTRANSFERASE WBBK-RELATED"/>
    <property type="match status" value="1"/>
</dbReference>
<evidence type="ECO:0000259" key="2">
    <source>
        <dbReference type="Pfam" id="PF00534"/>
    </source>
</evidence>
<dbReference type="InterPro" id="IPR028098">
    <property type="entry name" value="Glyco_trans_4-like_N"/>
</dbReference>
<evidence type="ECO:0000313" key="4">
    <source>
        <dbReference type="EMBL" id="MEI2453964.1"/>
    </source>
</evidence>
<evidence type="ECO:0000313" key="5">
    <source>
        <dbReference type="Proteomes" id="UP001387215"/>
    </source>
</evidence>
<dbReference type="EMBL" id="JBANDL010000002">
    <property type="protein sequence ID" value="MEI2453964.1"/>
    <property type="molecule type" value="Genomic_DNA"/>
</dbReference>
<protein>
    <submittedName>
        <fullName evidence="4">Glycosyltransferase family 1 protein</fullName>
    </submittedName>
</protein>
<keyword evidence="1" id="KW-0808">Transferase</keyword>
<name>A0ABU8CZP1_9GAMM</name>
<comment type="caution">
    <text evidence="4">The sequence shown here is derived from an EMBL/GenBank/DDBJ whole genome shotgun (WGS) entry which is preliminary data.</text>
</comment>
<dbReference type="Pfam" id="PF13439">
    <property type="entry name" value="Glyco_transf_4"/>
    <property type="match status" value="1"/>
</dbReference>
<sequence>MRIAVDLQSCQTDSRDRGIGRYAMSLVAALAMALPEGDELVIAIDGTDDRRASEVRRELRRAGVGAKVVAYNYPASRFTDQSQDLVAAAGTLRSQFFRSLDPDVVLVSSFFELGSNFTTELDEAVLDGIKTAVIAYDLIPLLYPDRYLRPGEFVSSWYPAKIERFKKFDMFFAISKATKRDLIEHLGIEPERIHVIDAGWDDKLAVSAHSDGVDRITELGIDRPYVLMVGNADWRKNCMGVLRAFSDLPASVSKEHQLVFTQVGQDVRDALEKEYAHLRDRVIVAGKVDEATLAQLYRRCRVFYFPSLYEGFGLPVLEAMAFNVPVLSSSLGALPEVVHDERVLFDPADAAASERILRRALQDEAFRESLSRGAREHALQFTWERCARLLLDGLRERSVVGCGEERSPWIPQNEDVQRFARAMMQTEADFAAGLKFGLESIASRGRRRILVDITEVVRLDARSGIQRVVRNYMAGLFRAAHSSNDAVVEPICWTEDGVQYARSFARERFGLDCEGADDLVQAFANDLVFMVDSSWWSPSRFDELHRQVGRAGGEIVWMVYDLVPINAAEYCDPVMPPVFSQWLEHVAATADGCVCISEATRADLERFFDELKIESRPWTRSLHLGSDLESGRVAAPSELAAEVIEKIGAAPLFVALSTLEPRKDYATILTAFEGLWATGADAVLVIIGKQGWNVEALAERIRKHSELGRRLFWLDAAGDGDVQALLSKATALIQASVAEGFGLAVVEAGSLGVPLILSDLAVFREIAADEASYFAVGDPDGLAGIISQSLLTGRWLKPVGIRTMTWAESSSRLLALLMR</sequence>
<accession>A0ABU8CZP1</accession>